<evidence type="ECO:0000313" key="7">
    <source>
        <dbReference type="Proteomes" id="UP000019753"/>
    </source>
</evidence>
<proteinExistence type="predicted"/>
<dbReference type="AlphaFoldDB" id="A0A021VYD4"/>
<gene>
    <name evidence="6" type="ORF">N866_16005</name>
</gene>
<evidence type="ECO:0000256" key="3">
    <source>
        <dbReference type="ARBA" id="ARBA00023163"/>
    </source>
</evidence>
<dbReference type="RefSeq" id="WP_052022499.1">
    <property type="nucleotide sequence ID" value="NZ_AXCW01000050.1"/>
</dbReference>
<dbReference type="InterPro" id="IPR025996">
    <property type="entry name" value="MT1864/Rv1816-like_C"/>
</dbReference>
<dbReference type="OrthoDB" id="71867at2"/>
<protein>
    <submittedName>
        <fullName evidence="6">TetR family transcriptional regulator</fullName>
    </submittedName>
</protein>
<evidence type="ECO:0000256" key="2">
    <source>
        <dbReference type="ARBA" id="ARBA00023125"/>
    </source>
</evidence>
<keyword evidence="2 4" id="KW-0238">DNA-binding</keyword>
<keyword evidence="1" id="KW-0805">Transcription regulation</keyword>
<evidence type="ECO:0000259" key="5">
    <source>
        <dbReference type="PROSITE" id="PS50977"/>
    </source>
</evidence>
<dbReference type="GO" id="GO:0003677">
    <property type="term" value="F:DNA binding"/>
    <property type="evidence" value="ECO:0007669"/>
    <property type="project" value="UniProtKB-UniRule"/>
</dbReference>
<dbReference type="InterPro" id="IPR009057">
    <property type="entry name" value="Homeodomain-like_sf"/>
</dbReference>
<organism evidence="6 7">
    <name type="scientific">Actinotalea ferrariae CF5-4</name>
    <dbReference type="NCBI Taxonomy" id="948458"/>
    <lineage>
        <taxon>Bacteria</taxon>
        <taxon>Bacillati</taxon>
        <taxon>Actinomycetota</taxon>
        <taxon>Actinomycetes</taxon>
        <taxon>Micrococcales</taxon>
        <taxon>Cellulomonadaceae</taxon>
        <taxon>Actinotalea</taxon>
    </lineage>
</organism>
<dbReference type="Gene3D" id="1.10.357.10">
    <property type="entry name" value="Tetracycline Repressor, domain 2"/>
    <property type="match status" value="1"/>
</dbReference>
<dbReference type="SUPFAM" id="SSF46689">
    <property type="entry name" value="Homeodomain-like"/>
    <property type="match status" value="1"/>
</dbReference>
<reference evidence="6 7" key="1">
    <citation type="submission" date="2014-01" db="EMBL/GenBank/DDBJ databases">
        <title>Actinotalea ferrariae CF5-4.</title>
        <authorList>
            <person name="Chen F."/>
            <person name="Li Y."/>
            <person name="Wang G."/>
        </authorList>
    </citation>
    <scope>NUCLEOTIDE SEQUENCE [LARGE SCALE GENOMIC DNA]</scope>
    <source>
        <strain evidence="6 7">CF5-4</strain>
    </source>
</reference>
<dbReference type="InterPro" id="IPR036271">
    <property type="entry name" value="Tet_transcr_reg_TetR-rel_C_sf"/>
</dbReference>
<dbReference type="PROSITE" id="PS50977">
    <property type="entry name" value="HTH_TETR_2"/>
    <property type="match status" value="1"/>
</dbReference>
<comment type="caution">
    <text evidence="6">The sequence shown here is derived from an EMBL/GenBank/DDBJ whole genome shotgun (WGS) entry which is preliminary data.</text>
</comment>
<feature type="domain" description="HTH tetR-type" evidence="5">
    <location>
        <begin position="5"/>
        <end position="65"/>
    </location>
</feature>
<dbReference type="InterPro" id="IPR001647">
    <property type="entry name" value="HTH_TetR"/>
</dbReference>
<dbReference type="EMBL" id="AXCW01000050">
    <property type="protein sequence ID" value="EYR64077.1"/>
    <property type="molecule type" value="Genomic_DNA"/>
</dbReference>
<name>A0A021VYD4_9CELL</name>
<evidence type="ECO:0000313" key="6">
    <source>
        <dbReference type="EMBL" id="EYR64077.1"/>
    </source>
</evidence>
<dbReference type="SUPFAM" id="SSF48498">
    <property type="entry name" value="Tetracyclin repressor-like, C-terminal domain"/>
    <property type="match status" value="1"/>
</dbReference>
<feature type="DNA-binding region" description="H-T-H motif" evidence="4">
    <location>
        <begin position="28"/>
        <end position="47"/>
    </location>
</feature>
<evidence type="ECO:0000256" key="4">
    <source>
        <dbReference type="PROSITE-ProRule" id="PRU00335"/>
    </source>
</evidence>
<accession>A0A021VYD4</accession>
<dbReference type="Pfam" id="PF00440">
    <property type="entry name" value="TetR_N"/>
    <property type="match status" value="1"/>
</dbReference>
<keyword evidence="7" id="KW-1185">Reference proteome</keyword>
<keyword evidence="3" id="KW-0804">Transcription</keyword>
<sequence>MARQGLTAERLAKVGAELADEIGFDQLTVSAVARQVGVQPASVYAHLSGTGDLRARVALLALEELADLVSEALAGRAGIDALVAYADAYRDYARAHPGRWAAMQTPLDPATAARSAGPRIAAMTRAVLRGYDLAGEDQTHAVRLIGSSLRGFIDLEAAGSFDHSGPAPAVSWRHTLVALDTLLRAWPPRAEHDHGQPTLEGR</sequence>
<dbReference type="Pfam" id="PF13305">
    <property type="entry name" value="TetR_C_33"/>
    <property type="match status" value="1"/>
</dbReference>
<evidence type="ECO:0000256" key="1">
    <source>
        <dbReference type="ARBA" id="ARBA00023015"/>
    </source>
</evidence>
<dbReference type="Proteomes" id="UP000019753">
    <property type="component" value="Unassembled WGS sequence"/>
</dbReference>
<dbReference type="Gene3D" id="1.10.10.60">
    <property type="entry name" value="Homeodomain-like"/>
    <property type="match status" value="1"/>
</dbReference>